<keyword evidence="3" id="KW-0677">Repeat</keyword>
<dbReference type="PANTHER" id="PTHR24113">
    <property type="entry name" value="RAN GTPASE-ACTIVATING PROTEIN 1"/>
    <property type="match status" value="1"/>
</dbReference>
<reference evidence="4" key="1">
    <citation type="submission" date="2014-11" db="EMBL/GenBank/DDBJ databases">
        <authorList>
            <person name="Otto D Thomas"/>
            <person name="Naeem Raeece"/>
        </authorList>
    </citation>
    <scope>NUCLEOTIDE SEQUENCE</scope>
</reference>
<dbReference type="SUPFAM" id="SSF52047">
    <property type="entry name" value="RNI-like"/>
    <property type="match status" value="1"/>
</dbReference>
<proteinExistence type="predicted"/>
<accession>A0A0G4HXR8</accession>
<dbReference type="InterPro" id="IPR027038">
    <property type="entry name" value="RanGap"/>
</dbReference>
<sequence>MEALRSAFSEGTLSKLLGLDVSKNPLGPSGVATLARGLSASERALPLQSLKLSNTAAKAEGVKGLSTSLKEGKAPSLQVLDLGGNDMRAEGVGGLAGAVAAGTLSSLRVLILKANRVAAELDYEFWDFSGLAALFSHQFPALEELDVSGNGLQGDDDADTAAPMIGEALEAGRLAVIRKLNLLDTKIREDDLTALCAALAAGRVPSLQELHLCRVDDSPAEALALALDSGHLSQLTELILEDDPECFSEGVGVVMRRIGSGKPLSLRTIKIKVAHEMTGQVHTHVDEILGGLAQGLRERKLTSLEDLDLDFGQRNFWIPPEAVRELGLALGAGGLSSLRRLALSWKEDEDAGVGALAESLGSGGLASLEELSLKELRRPKHPEERGSAEGCRALGEMLSTGKVPSLRNVVLKWWVDTGLQGLAEGFRVGSLSPDVLVDLCLRPIIFPDNERLTTAAVKEVADLIRDGKVPGLRKLAVDGSLDRWTSGKIEGDAACDLGAALTAMCLRCPPLAECITKGKFPKLRNLRFSSDHFPISLGQEGMQAFALALCSPHAKSLRSLTLRSEERGNDRKALGAQTAQMSALSLALSFGQLTALQELTLKGRLFIESVSALCVGLGSGKLRSLRSLELPHLTLGDDEGTSALSQALSAEKLPALRCLILGSLNDNGLKRLAEAWHDTTPPPLEKLDLSGSQVRFTDLGVMALASLRRAGRLPLLWDLQLGVFNNITQKCRQAAGETRR</sequence>
<name>A0A0G4HXR8_9ALVE</name>
<dbReference type="GO" id="GO:0005096">
    <property type="term" value="F:GTPase activator activity"/>
    <property type="evidence" value="ECO:0007669"/>
    <property type="project" value="UniProtKB-KW"/>
</dbReference>
<gene>
    <name evidence="4" type="ORF">Cvel_9331</name>
</gene>
<dbReference type="GO" id="GO:0031267">
    <property type="term" value="F:small GTPase binding"/>
    <property type="evidence" value="ECO:0007669"/>
    <property type="project" value="TreeGrafter"/>
</dbReference>
<dbReference type="InterPro" id="IPR032675">
    <property type="entry name" value="LRR_dom_sf"/>
</dbReference>
<dbReference type="GO" id="GO:0005634">
    <property type="term" value="C:nucleus"/>
    <property type="evidence" value="ECO:0007669"/>
    <property type="project" value="TreeGrafter"/>
</dbReference>
<evidence type="ECO:0000256" key="1">
    <source>
        <dbReference type="ARBA" id="ARBA00022468"/>
    </source>
</evidence>
<protein>
    <submittedName>
        <fullName evidence="4">Uncharacterized protein</fullName>
    </submittedName>
</protein>
<organism evidence="4">
    <name type="scientific">Chromera velia CCMP2878</name>
    <dbReference type="NCBI Taxonomy" id="1169474"/>
    <lineage>
        <taxon>Eukaryota</taxon>
        <taxon>Sar</taxon>
        <taxon>Alveolata</taxon>
        <taxon>Colpodellida</taxon>
        <taxon>Chromeraceae</taxon>
        <taxon>Chromera</taxon>
    </lineage>
</organism>
<keyword evidence="1" id="KW-0343">GTPase activation</keyword>
<dbReference type="Pfam" id="PF13516">
    <property type="entry name" value="LRR_6"/>
    <property type="match status" value="1"/>
</dbReference>
<dbReference type="GO" id="GO:0005829">
    <property type="term" value="C:cytosol"/>
    <property type="evidence" value="ECO:0007669"/>
    <property type="project" value="TreeGrafter"/>
</dbReference>
<dbReference type="InterPro" id="IPR001611">
    <property type="entry name" value="Leu-rich_rpt"/>
</dbReference>
<evidence type="ECO:0000313" key="4">
    <source>
        <dbReference type="EMBL" id="CEM49307.1"/>
    </source>
</evidence>
<dbReference type="PhylomeDB" id="A0A0G4HXR8"/>
<dbReference type="GO" id="GO:0006913">
    <property type="term" value="P:nucleocytoplasmic transport"/>
    <property type="evidence" value="ECO:0007669"/>
    <property type="project" value="TreeGrafter"/>
</dbReference>
<dbReference type="VEuPathDB" id="CryptoDB:Cvel_9331"/>
<dbReference type="EMBL" id="CDMZ01004295">
    <property type="protein sequence ID" value="CEM49307.1"/>
    <property type="molecule type" value="Genomic_DNA"/>
</dbReference>
<dbReference type="AlphaFoldDB" id="A0A0G4HXR8"/>
<evidence type="ECO:0000256" key="3">
    <source>
        <dbReference type="ARBA" id="ARBA00022737"/>
    </source>
</evidence>
<dbReference type="SMART" id="SM00368">
    <property type="entry name" value="LRR_RI"/>
    <property type="match status" value="8"/>
</dbReference>
<dbReference type="Gene3D" id="3.80.10.10">
    <property type="entry name" value="Ribonuclease Inhibitor"/>
    <property type="match status" value="4"/>
</dbReference>
<keyword evidence="2" id="KW-0433">Leucine-rich repeat</keyword>
<dbReference type="PANTHER" id="PTHR24113:SF12">
    <property type="entry name" value="RAN GTPASE-ACTIVATING PROTEIN 1"/>
    <property type="match status" value="1"/>
</dbReference>
<dbReference type="GO" id="GO:0048471">
    <property type="term" value="C:perinuclear region of cytoplasm"/>
    <property type="evidence" value="ECO:0007669"/>
    <property type="project" value="TreeGrafter"/>
</dbReference>
<evidence type="ECO:0000256" key="2">
    <source>
        <dbReference type="ARBA" id="ARBA00022614"/>
    </source>
</evidence>